<feature type="region of interest" description="Disordered" evidence="5">
    <location>
        <begin position="500"/>
        <end position="529"/>
    </location>
</feature>
<feature type="region of interest" description="Disordered" evidence="5">
    <location>
        <begin position="699"/>
        <end position="720"/>
    </location>
</feature>
<dbReference type="PANTHER" id="PTHR45931:SF25">
    <property type="entry name" value="E3 UBIQUITIN-PROTEIN LIGASE RLIM-LIKE ISOFORM X1"/>
    <property type="match status" value="1"/>
</dbReference>
<reference evidence="7" key="1">
    <citation type="submission" date="2015-07" db="EMBL/GenBank/DDBJ databases">
        <title>Transcriptome Assembly of Anthurium amnicola.</title>
        <authorList>
            <person name="Suzuki J."/>
        </authorList>
    </citation>
    <scope>NUCLEOTIDE SEQUENCE</scope>
</reference>
<dbReference type="SMART" id="SM00184">
    <property type="entry name" value="RING"/>
    <property type="match status" value="1"/>
</dbReference>
<accession>A0A1D1XD95</accession>
<evidence type="ECO:0000256" key="5">
    <source>
        <dbReference type="SAM" id="MobiDB-lite"/>
    </source>
</evidence>
<evidence type="ECO:0000256" key="3">
    <source>
        <dbReference type="ARBA" id="ARBA00022833"/>
    </source>
</evidence>
<dbReference type="GO" id="GO:0006511">
    <property type="term" value="P:ubiquitin-dependent protein catabolic process"/>
    <property type="evidence" value="ECO:0007669"/>
    <property type="project" value="TreeGrafter"/>
</dbReference>
<proteinExistence type="predicted"/>
<keyword evidence="1" id="KW-0479">Metal-binding</keyword>
<dbReference type="InterPro" id="IPR051834">
    <property type="entry name" value="RING_finger_E3_ligase"/>
</dbReference>
<dbReference type="GO" id="GO:0008270">
    <property type="term" value="F:zinc ion binding"/>
    <property type="evidence" value="ECO:0007669"/>
    <property type="project" value="UniProtKB-KW"/>
</dbReference>
<evidence type="ECO:0000259" key="6">
    <source>
        <dbReference type="PROSITE" id="PS50089"/>
    </source>
</evidence>
<feature type="compositionally biased region" description="Polar residues" evidence="5">
    <location>
        <begin position="92"/>
        <end position="105"/>
    </location>
</feature>
<feature type="domain" description="RING-type" evidence="6">
    <location>
        <begin position="807"/>
        <end position="848"/>
    </location>
</feature>
<feature type="non-terminal residue" evidence="7">
    <location>
        <position position="1"/>
    </location>
</feature>
<feature type="compositionally biased region" description="Low complexity" evidence="5">
    <location>
        <begin position="700"/>
        <end position="720"/>
    </location>
</feature>
<keyword evidence="2 4" id="KW-0863">Zinc-finger</keyword>
<sequence>RERETERERGVAASSCRRHLWCMDSSTSDLSAVDSTAKLLQDLHLMGRNRHGKHMDTMETDLLLEVPDTPDRLATTCPVDEIGDEAARRTYHQPSSNFGLRGEGTSSSNAFDNESLFRKARLASLISKPCDVELYHVEKQFPFGIPYPTRHRSDRRMAARDLCGKDEIGGSDYLKNVVSSPCGPIKRTHNGLADPLSDGAGEKGTNEFATSSGVLEHCSTDCITECNCNGNRIRLASDSQATTEKAAAKTYPRLLERRKLVLNGLISPNNIKEKSPLVNGKSSSSYVGRSYLDKGKGIDLSNNSQNKSERTLLQQQQFDIPWKNPGQRKLVRNGCISPSNIAKNSKLTTWKREGIGRLGSHEVQDSFSSLQLHIVSPDSEPRGANEMKEKVFPNDGIQVNGQGTNSSFMSSRELSWPGKEKMISLEAIADTWPADDISFKTTQNHTWKAAQHSSQVASVVSNRKDDSCHLSDQHPENVLEGINVNMLHCNRGTDSLEATGLSSSVQESHLSQVQGHTDLNSDLKPDNERHCGAERLTRGKRKSSSTCTILGECSSSGCSTFPESEILHPQSSVATSSAKAMRGRSSECHGVTLGPIIDVDELPSPLLGIASDHNESCVRSAESAARALQVESDEILARQLQEQFFNESSNFGGAEEIDATIALALQQEEDSQRTSLSGSHGQSFPRIPSMAHLYRRYPRESSMNSSVRSTSRARSTSSARMAQLRRNMRRGMDLETRLNFLEALEVSFNNGNDLRSDILQVRRDFNENDYEMLLALDDDNQHVGASHHQINSLPQTVIQAESVEESCAICLENPSVGDRIRHLPCLHKFHKDCIDTWLRRRTSCPICKSDII</sequence>
<feature type="compositionally biased region" description="Basic and acidic residues" evidence="5">
    <location>
        <begin position="519"/>
        <end position="529"/>
    </location>
</feature>
<dbReference type="SMART" id="SM00744">
    <property type="entry name" value="RINGv"/>
    <property type="match status" value="1"/>
</dbReference>
<evidence type="ECO:0000256" key="4">
    <source>
        <dbReference type="PROSITE-ProRule" id="PRU00175"/>
    </source>
</evidence>
<dbReference type="SUPFAM" id="SSF57850">
    <property type="entry name" value="RING/U-box"/>
    <property type="match status" value="1"/>
</dbReference>
<protein>
    <submittedName>
        <fullName evidence="7">E3 ubiquitin-protein ligase SDIR1</fullName>
    </submittedName>
</protein>
<evidence type="ECO:0000256" key="1">
    <source>
        <dbReference type="ARBA" id="ARBA00022723"/>
    </source>
</evidence>
<dbReference type="FunFam" id="3.30.40.10:FF:000594">
    <property type="entry name" value="RING/U-box superfamily protein"/>
    <property type="match status" value="1"/>
</dbReference>
<dbReference type="Gene3D" id="3.30.40.10">
    <property type="entry name" value="Zinc/RING finger domain, C3HC4 (zinc finger)"/>
    <property type="match status" value="1"/>
</dbReference>
<feature type="compositionally biased region" description="Polar residues" evidence="5">
    <location>
        <begin position="500"/>
        <end position="518"/>
    </location>
</feature>
<dbReference type="GO" id="GO:0061630">
    <property type="term" value="F:ubiquitin protein ligase activity"/>
    <property type="evidence" value="ECO:0007669"/>
    <property type="project" value="TreeGrafter"/>
</dbReference>
<dbReference type="GO" id="GO:0005634">
    <property type="term" value="C:nucleus"/>
    <property type="evidence" value="ECO:0007669"/>
    <property type="project" value="TreeGrafter"/>
</dbReference>
<keyword evidence="3" id="KW-0862">Zinc</keyword>
<dbReference type="AlphaFoldDB" id="A0A1D1XD95"/>
<evidence type="ECO:0000256" key="2">
    <source>
        <dbReference type="ARBA" id="ARBA00022771"/>
    </source>
</evidence>
<dbReference type="InterPro" id="IPR013083">
    <property type="entry name" value="Znf_RING/FYVE/PHD"/>
</dbReference>
<dbReference type="InterPro" id="IPR011016">
    <property type="entry name" value="Znf_RING-CH"/>
</dbReference>
<dbReference type="EMBL" id="GDJX01027640">
    <property type="protein sequence ID" value="JAT40296.1"/>
    <property type="molecule type" value="Transcribed_RNA"/>
</dbReference>
<name>A0A1D1XD95_9ARAE</name>
<gene>
    <name evidence="7" type="primary">SDIR1_1</name>
    <name evidence="7" type="ORF">g.75103</name>
</gene>
<dbReference type="InterPro" id="IPR001841">
    <property type="entry name" value="Znf_RING"/>
</dbReference>
<evidence type="ECO:0000313" key="7">
    <source>
        <dbReference type="EMBL" id="JAT40296.1"/>
    </source>
</evidence>
<dbReference type="CDD" id="cd16454">
    <property type="entry name" value="RING-H2_PA-TM-RING"/>
    <property type="match status" value="1"/>
</dbReference>
<organism evidence="7">
    <name type="scientific">Anthurium amnicola</name>
    <dbReference type="NCBI Taxonomy" id="1678845"/>
    <lineage>
        <taxon>Eukaryota</taxon>
        <taxon>Viridiplantae</taxon>
        <taxon>Streptophyta</taxon>
        <taxon>Embryophyta</taxon>
        <taxon>Tracheophyta</taxon>
        <taxon>Spermatophyta</taxon>
        <taxon>Magnoliopsida</taxon>
        <taxon>Liliopsida</taxon>
        <taxon>Araceae</taxon>
        <taxon>Pothoideae</taxon>
        <taxon>Potheae</taxon>
        <taxon>Anthurium</taxon>
    </lineage>
</organism>
<feature type="region of interest" description="Disordered" evidence="5">
    <location>
        <begin position="85"/>
        <end position="105"/>
    </location>
</feature>
<dbReference type="Pfam" id="PF13639">
    <property type="entry name" value="zf-RING_2"/>
    <property type="match status" value="1"/>
</dbReference>
<dbReference type="PROSITE" id="PS50089">
    <property type="entry name" value="ZF_RING_2"/>
    <property type="match status" value="1"/>
</dbReference>
<dbReference type="PANTHER" id="PTHR45931">
    <property type="entry name" value="SI:CH211-59O9.10"/>
    <property type="match status" value="1"/>
</dbReference>